<name>A0A941DMT3_9BURK</name>
<reference evidence="2" key="1">
    <citation type="submission" date="2021-04" db="EMBL/GenBank/DDBJ databases">
        <title>novel species isolated from subtropical streams in China.</title>
        <authorList>
            <person name="Lu H."/>
        </authorList>
    </citation>
    <scope>NUCLEOTIDE SEQUENCE</scope>
    <source>
        <strain evidence="2">LFS511W</strain>
    </source>
</reference>
<evidence type="ECO:0000313" key="2">
    <source>
        <dbReference type="EMBL" id="MBR7782675.1"/>
    </source>
</evidence>
<proteinExistence type="predicted"/>
<feature type="chain" id="PRO_5037795784" description="Lipoprotein" evidence="1">
    <location>
        <begin position="21"/>
        <end position="239"/>
    </location>
</feature>
<dbReference type="AlphaFoldDB" id="A0A941DMT3"/>
<gene>
    <name evidence="2" type="ORF">KDM89_11015</name>
</gene>
<evidence type="ECO:0000256" key="1">
    <source>
        <dbReference type="SAM" id="SignalP"/>
    </source>
</evidence>
<keyword evidence="3" id="KW-1185">Reference proteome</keyword>
<sequence length="239" mass="26532">MRLLKTIAALSISLAFSSCSDQKNPQELINNEHVSAEAKTGNVLPVTITHGFKSNSFNDGFMRATLVVTVDGGMQNDWIATAIILAEVLAKQGSDMIEVTVDRNDLGSVPAANMHKHLARVSYAPDLKRSVSFDKNWQIAAAENVVSIEMLNATNDYYALYKKYTSEGMRDNEADTKAGKVIAQKYKLASEWRLPLPNLRETKLNRNDIFIKGQEKDLESVMRINACMKGKVNFAIKTC</sequence>
<accession>A0A941DMT3</accession>
<evidence type="ECO:0008006" key="4">
    <source>
        <dbReference type="Google" id="ProtNLM"/>
    </source>
</evidence>
<dbReference type="Proteomes" id="UP000680067">
    <property type="component" value="Unassembled WGS sequence"/>
</dbReference>
<feature type="signal peptide" evidence="1">
    <location>
        <begin position="1"/>
        <end position="20"/>
    </location>
</feature>
<evidence type="ECO:0000313" key="3">
    <source>
        <dbReference type="Proteomes" id="UP000680067"/>
    </source>
</evidence>
<comment type="caution">
    <text evidence="2">The sequence shown here is derived from an EMBL/GenBank/DDBJ whole genome shotgun (WGS) entry which is preliminary data.</text>
</comment>
<dbReference type="RefSeq" id="WP_212687981.1">
    <property type="nucleotide sequence ID" value="NZ_JAGSPN010000007.1"/>
</dbReference>
<protein>
    <recommendedName>
        <fullName evidence="4">Lipoprotein</fullName>
    </recommendedName>
</protein>
<keyword evidence="1" id="KW-0732">Signal</keyword>
<organism evidence="2 3">
    <name type="scientific">Undibacterium luofuense</name>
    <dbReference type="NCBI Taxonomy" id="2828733"/>
    <lineage>
        <taxon>Bacteria</taxon>
        <taxon>Pseudomonadati</taxon>
        <taxon>Pseudomonadota</taxon>
        <taxon>Betaproteobacteria</taxon>
        <taxon>Burkholderiales</taxon>
        <taxon>Oxalobacteraceae</taxon>
        <taxon>Undibacterium</taxon>
    </lineage>
</organism>
<dbReference type="EMBL" id="JAGSPN010000007">
    <property type="protein sequence ID" value="MBR7782675.1"/>
    <property type="molecule type" value="Genomic_DNA"/>
</dbReference>
<dbReference type="PROSITE" id="PS51257">
    <property type="entry name" value="PROKAR_LIPOPROTEIN"/>
    <property type="match status" value="1"/>
</dbReference>